<reference evidence="2 3" key="1">
    <citation type="submission" date="2015-09" db="EMBL/GenBank/DDBJ databases">
        <title>Host preference determinants of Valsa canker pathogens revealed by comparative genomics.</title>
        <authorList>
            <person name="Yin Z."/>
            <person name="Huang L."/>
        </authorList>
    </citation>
    <scope>NUCLEOTIDE SEQUENCE [LARGE SCALE GENOMIC DNA]</scope>
    <source>
        <strain evidence="2 3">SXYLt</strain>
    </source>
</reference>
<comment type="caution">
    <text evidence="2">The sequence shown here is derived from an EMBL/GenBank/DDBJ whole genome shotgun (WGS) entry which is preliminary data.</text>
</comment>
<dbReference type="AlphaFoldDB" id="A0A423VUW3"/>
<dbReference type="EMBL" id="LKEB01000074">
    <property type="protein sequence ID" value="ROV94845.1"/>
    <property type="molecule type" value="Genomic_DNA"/>
</dbReference>
<keyword evidence="1" id="KW-0472">Membrane</keyword>
<keyword evidence="1" id="KW-1133">Transmembrane helix</keyword>
<keyword evidence="3" id="KW-1185">Reference proteome</keyword>
<organism evidence="2 3">
    <name type="scientific">Cytospora leucostoma</name>
    <dbReference type="NCBI Taxonomy" id="1230097"/>
    <lineage>
        <taxon>Eukaryota</taxon>
        <taxon>Fungi</taxon>
        <taxon>Dikarya</taxon>
        <taxon>Ascomycota</taxon>
        <taxon>Pezizomycotina</taxon>
        <taxon>Sordariomycetes</taxon>
        <taxon>Sordariomycetidae</taxon>
        <taxon>Diaporthales</taxon>
        <taxon>Cytosporaceae</taxon>
        <taxon>Cytospora</taxon>
    </lineage>
</organism>
<evidence type="ECO:0000313" key="2">
    <source>
        <dbReference type="EMBL" id="ROV94845.1"/>
    </source>
</evidence>
<feature type="transmembrane region" description="Helical" evidence="1">
    <location>
        <begin position="30"/>
        <end position="53"/>
    </location>
</feature>
<feature type="transmembrane region" description="Helical" evidence="1">
    <location>
        <begin position="310"/>
        <end position="327"/>
    </location>
</feature>
<keyword evidence="1" id="KW-0812">Transmembrane</keyword>
<accession>A0A423VUW3</accession>
<dbReference type="OrthoDB" id="545169at2759"/>
<dbReference type="InterPro" id="IPR046366">
    <property type="entry name" value="MPAB"/>
</dbReference>
<name>A0A423VUW3_9PEZI</name>
<protein>
    <submittedName>
        <fullName evidence="2">Uncharacterized protein</fullName>
    </submittedName>
</protein>
<dbReference type="PANTHER" id="PTHR36124">
    <property type="match status" value="1"/>
</dbReference>
<sequence length="443" mass="50665">MDHLYENVTQLSTFETVAGYGFGPLADKSWLAWIITIFSAVGLWGVLCSVLRFMNEKAMRQRFGYSDRGLMAKMTNDDAQKILQYIITYEFPLMYKLSLQFGIFKTSGLTSTHIVQTYGFSTVSSLLAKTKSFSDPKSAPKRYEDTAVIFSEFSLNPPTSDRCLNAIARMNHLHNPYKKSAKISNEDLLYTLAVCVMEPLRFIRLYEWRAPNDMEVCAIGTFWRSIGDAMEIDYKGYLTQESWADGIEFAEDITKWAKNYEAEAMKPHPDNRKLADALVDMLFFFVPAYFQPFALQVLTVLMGDRMREAFLYPEPGIFAAFVAFGLLSTRRIILRYFCLPRLKQMTFFSQPDPQTGRIHHFDYLVTPYYNKPTFWSRWGPMALLVRLFGGMVPGATGTLPDGFLPTDLGPEHRMGKGMEDMKSEIARMKETRTSGCPFAARFS</sequence>
<dbReference type="STRING" id="1230097.A0A423VUW3"/>
<proteinExistence type="predicted"/>
<evidence type="ECO:0000313" key="3">
    <source>
        <dbReference type="Proteomes" id="UP000285146"/>
    </source>
</evidence>
<dbReference type="PANTHER" id="PTHR36124:SF1">
    <property type="entry name" value="ER-BOUND OXYGENASE MPAB_MPAB'_RUBBER OXYGENASE CATALYTIC DOMAIN-CONTAINING PROTEIN"/>
    <property type="match status" value="1"/>
</dbReference>
<gene>
    <name evidence="2" type="ORF">VPNG_09281</name>
</gene>
<evidence type="ECO:0000256" key="1">
    <source>
        <dbReference type="SAM" id="Phobius"/>
    </source>
</evidence>
<dbReference type="InParanoid" id="A0A423VUW3"/>
<dbReference type="GO" id="GO:0016491">
    <property type="term" value="F:oxidoreductase activity"/>
    <property type="evidence" value="ECO:0007669"/>
    <property type="project" value="InterPro"/>
</dbReference>
<dbReference type="Proteomes" id="UP000285146">
    <property type="component" value="Unassembled WGS sequence"/>
</dbReference>